<evidence type="ECO:0000313" key="5">
    <source>
        <dbReference type="Proteomes" id="UP000055047"/>
    </source>
</evidence>
<protein>
    <submittedName>
        <fullName evidence="4">Major surface protein 5</fullName>
    </submittedName>
</protein>
<feature type="binding site" evidence="2">
    <location>
        <position position="168"/>
    </location>
    <ligand>
        <name>Cu cation</name>
        <dbReference type="ChEBI" id="CHEBI:23378"/>
    </ligand>
</feature>
<dbReference type="InterPro" id="IPR036249">
    <property type="entry name" value="Thioredoxin-like_sf"/>
</dbReference>
<dbReference type="InterPro" id="IPR003782">
    <property type="entry name" value="SCO1/SenC"/>
</dbReference>
<evidence type="ECO:0000313" key="4">
    <source>
        <dbReference type="EMBL" id="CEG20707.1"/>
    </source>
</evidence>
<dbReference type="EMBL" id="CCXQ01000065">
    <property type="protein sequence ID" value="CEG20707.1"/>
    <property type="molecule type" value="Genomic_DNA"/>
</dbReference>
<name>A0A098EFZ4_ANAPH</name>
<dbReference type="Pfam" id="PF02630">
    <property type="entry name" value="SCO1-SenC"/>
    <property type="match status" value="1"/>
</dbReference>
<evidence type="ECO:0000256" key="2">
    <source>
        <dbReference type="PIRSR" id="PIRSR603782-1"/>
    </source>
</evidence>
<evidence type="ECO:0000256" key="1">
    <source>
        <dbReference type="ARBA" id="ARBA00010996"/>
    </source>
</evidence>
<feature type="binding site" evidence="2">
    <location>
        <position position="83"/>
    </location>
    <ligand>
        <name>Cu cation</name>
        <dbReference type="ChEBI" id="CHEBI:23378"/>
    </ligand>
</feature>
<reference evidence="4 5" key="1">
    <citation type="submission" date="2014-09" db="EMBL/GenBank/DDBJ databases">
        <authorList>
            <person name="Loux Valentin"/>
            <person name="Dugat Thibaut"/>
        </authorList>
    </citation>
    <scope>NUCLEOTIDE SEQUENCE [LARGE SCALE GENOMIC DNA]</scope>
    <source>
        <strain evidence="4 5">BOV-10_179</strain>
    </source>
</reference>
<dbReference type="SUPFAM" id="SSF52833">
    <property type="entry name" value="Thioredoxin-like"/>
    <property type="match status" value="1"/>
</dbReference>
<accession>A0A098EFZ4</accession>
<proteinExistence type="inferred from homology"/>
<evidence type="ECO:0000256" key="3">
    <source>
        <dbReference type="PIRSR" id="PIRSR603782-2"/>
    </source>
</evidence>
<dbReference type="FunFam" id="3.40.30.10:FF:000558">
    <property type="entry name" value="Major surface protein 5"/>
    <property type="match status" value="1"/>
</dbReference>
<feature type="binding site" evidence="2">
    <location>
        <position position="87"/>
    </location>
    <ligand>
        <name>Cu cation</name>
        <dbReference type="ChEBI" id="CHEBI:23378"/>
    </ligand>
</feature>
<dbReference type="Proteomes" id="UP000055047">
    <property type="component" value="Unassembled WGS sequence"/>
</dbReference>
<dbReference type="PANTHER" id="PTHR12151:SF25">
    <property type="entry name" value="LINALOOL DEHYDRATASE_ISOMERASE DOMAIN-CONTAINING PROTEIN"/>
    <property type="match status" value="1"/>
</dbReference>
<organism evidence="4 5">
    <name type="scientific">Anaplasma phagocytophilum</name>
    <name type="common">Ehrlichia phagocytophila</name>
    <dbReference type="NCBI Taxonomy" id="948"/>
    <lineage>
        <taxon>Bacteria</taxon>
        <taxon>Pseudomonadati</taxon>
        <taxon>Pseudomonadota</taxon>
        <taxon>Alphaproteobacteria</taxon>
        <taxon>Rickettsiales</taxon>
        <taxon>Anaplasmataceae</taxon>
        <taxon>Anaplasma</taxon>
        <taxon>phagocytophilum group</taxon>
    </lineage>
</organism>
<dbReference type="CDD" id="cd02968">
    <property type="entry name" value="SCO"/>
    <property type="match status" value="1"/>
</dbReference>
<keyword evidence="2" id="KW-0479">Metal-binding</keyword>
<dbReference type="PANTHER" id="PTHR12151">
    <property type="entry name" value="ELECTRON TRANSPORT PROTIN SCO1/SENC FAMILY MEMBER"/>
    <property type="match status" value="1"/>
</dbReference>
<keyword evidence="3" id="KW-1015">Disulfide bond</keyword>
<dbReference type="RefSeq" id="WP_060757743.1">
    <property type="nucleotide sequence ID" value="NZ_CCXQ01000065.1"/>
</dbReference>
<feature type="disulfide bond" description="Redox-active" evidence="3">
    <location>
        <begin position="83"/>
        <end position="87"/>
    </location>
</feature>
<keyword evidence="2" id="KW-0186">Copper</keyword>
<dbReference type="Gene3D" id="3.40.30.10">
    <property type="entry name" value="Glutaredoxin"/>
    <property type="match status" value="1"/>
</dbReference>
<gene>
    <name evidence="4" type="primary">msp5</name>
    <name evidence="4" type="ORF">ANAPHAGO_00375</name>
</gene>
<comment type="similarity">
    <text evidence="1">Belongs to the SCO1/2 family.</text>
</comment>
<dbReference type="GO" id="GO:0046872">
    <property type="term" value="F:metal ion binding"/>
    <property type="evidence" value="ECO:0007669"/>
    <property type="project" value="UniProtKB-KW"/>
</dbReference>
<sequence>MKTFKTVSNLLLLVATVFLGYSYVNKKGIFSDMGAKLSSTDTVVEQAPILASFTDLINQEGQVVSSTDFAGKHMLLMFGFSSCKRVCPAELGMISQLLNKLGEAADKLQAVFITIDPKNDTVERLNEYHKAFDSRIQMLTGDEEVIRNVVNNYKVYVGESDSEGDINHSSFLYLVDADGRYVGHFAPDFDEYESQVGRLFDFVNKHLNS</sequence>
<dbReference type="AlphaFoldDB" id="A0A098EFZ4"/>